<dbReference type="OMA" id="PKWYDRI"/>
<keyword evidence="1" id="KW-0812">Transmembrane</keyword>
<evidence type="ECO:0000313" key="4">
    <source>
        <dbReference type="EMBL" id="CCX08305.1"/>
    </source>
</evidence>
<feature type="compositionally biased region" description="Acidic residues" evidence="2">
    <location>
        <begin position="365"/>
        <end position="374"/>
    </location>
</feature>
<keyword evidence="1" id="KW-0862">Zinc</keyword>
<dbReference type="eggNOG" id="KOG2846">
    <property type="taxonomic scope" value="Eukaryota"/>
</dbReference>
<feature type="region of interest" description="Disordered" evidence="2">
    <location>
        <begin position="338"/>
        <end position="395"/>
    </location>
</feature>
<dbReference type="PANTHER" id="PTHR22166">
    <property type="entry name" value="ENDOPLASMIC RETICULUM JUNCTION FORMATION PROTEIN LUNAPARK"/>
    <property type="match status" value="1"/>
</dbReference>
<feature type="transmembrane region" description="Helical" evidence="1">
    <location>
        <begin position="46"/>
        <end position="67"/>
    </location>
</feature>
<feature type="compositionally biased region" description="Polar residues" evidence="2">
    <location>
        <begin position="223"/>
        <end position="245"/>
    </location>
</feature>
<dbReference type="OrthoDB" id="1725934at2759"/>
<dbReference type="STRING" id="1076935.U4L6T7"/>
<dbReference type="AlphaFoldDB" id="U4L6T7"/>
<reference evidence="4 5" key="1">
    <citation type="journal article" date="2013" name="PLoS Genet.">
        <title>The genome and development-dependent transcriptomes of Pyronema confluens: a window into fungal evolution.</title>
        <authorList>
            <person name="Traeger S."/>
            <person name="Altegoer F."/>
            <person name="Freitag M."/>
            <person name="Gabaldon T."/>
            <person name="Kempken F."/>
            <person name="Kumar A."/>
            <person name="Marcet-Houben M."/>
            <person name="Poggeler S."/>
            <person name="Stajich J.E."/>
            <person name="Nowrousian M."/>
        </authorList>
    </citation>
    <scope>NUCLEOTIDE SEQUENCE [LARGE SCALE GENOMIC DNA]</scope>
    <source>
        <strain evidence="5">CBS 100304</strain>
        <tissue evidence="4">Vegetative mycelium</tissue>
    </source>
</reference>
<sequence>MLRFWPFGDDNSPDSFERILSQLSTKIERTSTKLTILRQAWRRFKALFTLYSVIGYIIYVIIVLLVIGRQNVGLYELGGLISSPIVIYSVRSLLDLYYGKRIAAAESRLEDLQMEQRTTIEKLKAATKYSTTQSLIEKYGGAPASPSFSDMNVSRRPSVASPAGPIGRPQTPQNPPQAPRGSVSPSQPQQPLPANAPVLSPEQIRIQQQLLAQQKAGIPPQFGGQSPVTPPQQLKPSTIGAPQQPQGLGIVPLPTTQPPSQQHIQPEEATAPKWYDRILDVVLGEDETSAKNRFALICRNCRMVNGLAPPGTRSLDDMEQWGCARCGKMNGGKKKKIVLSETESEAEPVRRAPRITRSRVKREDNEDEGEESDDESVRIDGEEEGGGVRRRARKA</sequence>
<dbReference type="GO" id="GO:0071788">
    <property type="term" value="P:endoplasmic reticulum tubular network maintenance"/>
    <property type="evidence" value="ECO:0007669"/>
    <property type="project" value="UniProtKB-UniRule"/>
</dbReference>
<feature type="region of interest" description="Disordered" evidence="2">
    <location>
        <begin position="211"/>
        <end position="245"/>
    </location>
</feature>
<organism evidence="4 5">
    <name type="scientific">Pyronema omphalodes (strain CBS 100304)</name>
    <name type="common">Pyronema confluens</name>
    <dbReference type="NCBI Taxonomy" id="1076935"/>
    <lineage>
        <taxon>Eukaryota</taxon>
        <taxon>Fungi</taxon>
        <taxon>Dikarya</taxon>
        <taxon>Ascomycota</taxon>
        <taxon>Pezizomycotina</taxon>
        <taxon>Pezizomycetes</taxon>
        <taxon>Pezizales</taxon>
        <taxon>Pyronemataceae</taxon>
        <taxon>Pyronema</taxon>
    </lineage>
</organism>
<evidence type="ECO:0000259" key="3">
    <source>
        <dbReference type="Pfam" id="PF10058"/>
    </source>
</evidence>
<evidence type="ECO:0000313" key="5">
    <source>
        <dbReference type="Proteomes" id="UP000018144"/>
    </source>
</evidence>
<keyword evidence="1" id="KW-0863">Zinc-finger</keyword>
<feature type="transmembrane region" description="Helical" evidence="1">
    <location>
        <begin position="73"/>
        <end position="94"/>
    </location>
</feature>
<comment type="subcellular location">
    <subcellularLocation>
        <location evidence="1">Endoplasmic reticulum membrane</location>
        <topology evidence="1">Multi-pass membrane protein</topology>
    </subcellularLocation>
</comment>
<keyword evidence="1" id="KW-0472">Membrane</keyword>
<keyword evidence="1" id="KW-0479">Metal-binding</keyword>
<feature type="region of interest" description="Disordered" evidence="2">
    <location>
        <begin position="144"/>
        <end position="196"/>
    </location>
</feature>
<dbReference type="GO" id="GO:0008270">
    <property type="term" value="F:zinc ion binding"/>
    <property type="evidence" value="ECO:0007669"/>
    <property type="project" value="UniProtKB-KW"/>
</dbReference>
<comment type="similarity">
    <text evidence="1">Belongs to the lunapark family.</text>
</comment>
<accession>U4L6T7</accession>
<comment type="domain">
    <text evidence="1">The C4-type zinc finger motif is necessary both for its ER three-way tubular junction localization and formation.</text>
</comment>
<gene>
    <name evidence="4" type="ORF">PCON_07898</name>
</gene>
<feature type="compositionally biased region" description="Basic residues" evidence="2">
    <location>
        <begin position="351"/>
        <end position="360"/>
    </location>
</feature>
<dbReference type="Pfam" id="PF10058">
    <property type="entry name" value="Zn_ribbon_10"/>
    <property type="match status" value="1"/>
</dbReference>
<dbReference type="PANTHER" id="PTHR22166:SF12">
    <property type="entry name" value="ENDOPLASMIC RETICULUM JUNCTION FORMATION PROTEIN LUNAPARK"/>
    <property type="match status" value="1"/>
</dbReference>
<keyword evidence="1" id="KW-1133">Transmembrane helix</keyword>
<dbReference type="InterPro" id="IPR040115">
    <property type="entry name" value="Lnp"/>
</dbReference>
<proteinExistence type="inferred from homology"/>
<dbReference type="InterPro" id="IPR019273">
    <property type="entry name" value="Lunapark_Znf"/>
</dbReference>
<dbReference type="Proteomes" id="UP000018144">
    <property type="component" value="Unassembled WGS sequence"/>
</dbReference>
<evidence type="ECO:0000256" key="2">
    <source>
        <dbReference type="SAM" id="MobiDB-lite"/>
    </source>
</evidence>
<feature type="compositionally biased region" description="Low complexity" evidence="2">
    <location>
        <begin position="182"/>
        <end position="196"/>
    </location>
</feature>
<dbReference type="EMBL" id="HF935408">
    <property type="protein sequence ID" value="CCX08305.1"/>
    <property type="molecule type" value="Genomic_DNA"/>
</dbReference>
<protein>
    <recommendedName>
        <fullName evidence="1">Endoplasmic reticulum junction formation protein lunapark</fullName>
    </recommendedName>
</protein>
<feature type="domain" description="Lunapark zinc ribbon" evidence="3">
    <location>
        <begin position="274"/>
        <end position="330"/>
    </location>
</feature>
<keyword evidence="5" id="KW-1185">Reference proteome</keyword>
<dbReference type="GO" id="GO:1903373">
    <property type="term" value="P:positive regulation of endoplasmic reticulum tubular network organization"/>
    <property type="evidence" value="ECO:0007669"/>
    <property type="project" value="UniProtKB-UniRule"/>
</dbReference>
<evidence type="ECO:0000256" key="1">
    <source>
        <dbReference type="RuleBase" id="RU367073"/>
    </source>
</evidence>
<name>U4L6T7_PYROM</name>
<comment type="function">
    <text evidence="1">Plays a role in determining ER morphology.</text>
</comment>
<dbReference type="GO" id="GO:0098826">
    <property type="term" value="C:endoplasmic reticulum tubular network membrane"/>
    <property type="evidence" value="ECO:0007669"/>
    <property type="project" value="UniProtKB-UniRule"/>
</dbReference>
<keyword evidence="1" id="KW-0256">Endoplasmic reticulum</keyword>